<dbReference type="PROSITE" id="PS00973">
    <property type="entry name" value="USP_2"/>
    <property type="match status" value="1"/>
</dbReference>
<keyword evidence="7" id="KW-0788">Thiol protease</keyword>
<evidence type="ECO:0000256" key="8">
    <source>
        <dbReference type="SAM" id="MobiDB-lite"/>
    </source>
</evidence>
<feature type="region of interest" description="Disordered" evidence="8">
    <location>
        <begin position="747"/>
        <end position="767"/>
    </location>
</feature>
<dbReference type="InterPro" id="IPR016024">
    <property type="entry name" value="ARM-type_fold"/>
</dbReference>
<dbReference type="PROSITE" id="PS00972">
    <property type="entry name" value="USP_1"/>
    <property type="match status" value="1"/>
</dbReference>
<protein>
    <recommendedName>
        <fullName evidence="3">ubiquitinyl hydrolase 1</fullName>
        <ecNumber evidence="3">3.4.19.12</ecNumber>
    </recommendedName>
</protein>
<feature type="region of interest" description="Disordered" evidence="8">
    <location>
        <begin position="286"/>
        <end position="347"/>
    </location>
</feature>
<name>A0A5K3FZ52_MESCO</name>
<dbReference type="InterPro" id="IPR050164">
    <property type="entry name" value="Peptidase_C19"/>
</dbReference>
<dbReference type="GO" id="GO:0016477">
    <property type="term" value="P:cell migration"/>
    <property type="evidence" value="ECO:0007669"/>
    <property type="project" value="TreeGrafter"/>
</dbReference>
<dbReference type="WBParaSite" id="MCU_011390-RB">
    <property type="protein sequence ID" value="MCU_011390-RB"/>
    <property type="gene ID" value="MCU_011390"/>
</dbReference>
<feature type="compositionally biased region" description="Low complexity" evidence="8">
    <location>
        <begin position="871"/>
        <end position="885"/>
    </location>
</feature>
<keyword evidence="4" id="KW-0645">Protease</keyword>
<accession>A0A5K3FZ52</accession>
<evidence type="ECO:0000256" key="3">
    <source>
        <dbReference type="ARBA" id="ARBA00012759"/>
    </source>
</evidence>
<dbReference type="Pfam" id="PF00443">
    <property type="entry name" value="UCH"/>
    <property type="match status" value="1"/>
</dbReference>
<dbReference type="EC" id="3.4.19.12" evidence="3"/>
<dbReference type="PANTHER" id="PTHR24006:SF925">
    <property type="entry name" value="UBIQUITINYL HYDROLASE 1"/>
    <property type="match status" value="1"/>
</dbReference>
<comment type="catalytic activity">
    <reaction evidence="1">
        <text>Thiol-dependent hydrolysis of ester, thioester, amide, peptide and isopeptide bonds formed by the C-terminal Gly of ubiquitin (a 76-residue protein attached to proteins as an intracellular targeting signal).</text>
        <dbReference type="EC" id="3.4.19.12"/>
    </reaction>
</comment>
<dbReference type="GO" id="GO:0016579">
    <property type="term" value="P:protein deubiquitination"/>
    <property type="evidence" value="ECO:0007669"/>
    <property type="project" value="InterPro"/>
</dbReference>
<feature type="domain" description="USP" evidence="9">
    <location>
        <begin position="1710"/>
        <end position="2110"/>
    </location>
</feature>
<feature type="compositionally biased region" description="Low complexity" evidence="8">
    <location>
        <begin position="816"/>
        <end position="830"/>
    </location>
</feature>
<dbReference type="GO" id="GO:0005634">
    <property type="term" value="C:nucleus"/>
    <property type="evidence" value="ECO:0007669"/>
    <property type="project" value="TreeGrafter"/>
</dbReference>
<dbReference type="InterPro" id="IPR056850">
    <property type="entry name" value="ARM_UBP34_24_USP9X_Y"/>
</dbReference>
<evidence type="ECO:0000256" key="2">
    <source>
        <dbReference type="ARBA" id="ARBA00009085"/>
    </source>
</evidence>
<comment type="similarity">
    <text evidence="2">Belongs to the peptidase C19 family.</text>
</comment>
<dbReference type="SUPFAM" id="SSF48371">
    <property type="entry name" value="ARM repeat"/>
    <property type="match status" value="1"/>
</dbReference>
<dbReference type="Pfam" id="PF25010">
    <property type="entry name" value="ARM_UBP24_USP9X-Y"/>
    <property type="match status" value="2"/>
</dbReference>
<dbReference type="Gene3D" id="3.90.70.10">
    <property type="entry name" value="Cysteine proteinases"/>
    <property type="match status" value="1"/>
</dbReference>
<dbReference type="CDD" id="cd02659">
    <property type="entry name" value="peptidase_C19C"/>
    <property type="match status" value="1"/>
</dbReference>
<dbReference type="PANTHER" id="PTHR24006">
    <property type="entry name" value="UBIQUITIN CARBOXYL-TERMINAL HYDROLASE"/>
    <property type="match status" value="1"/>
</dbReference>
<evidence type="ECO:0000256" key="4">
    <source>
        <dbReference type="ARBA" id="ARBA00022670"/>
    </source>
</evidence>
<organism evidence="10">
    <name type="scientific">Mesocestoides corti</name>
    <name type="common">Flatworm</name>
    <dbReference type="NCBI Taxonomy" id="53468"/>
    <lineage>
        <taxon>Eukaryota</taxon>
        <taxon>Metazoa</taxon>
        <taxon>Spiralia</taxon>
        <taxon>Lophotrochozoa</taxon>
        <taxon>Platyhelminthes</taxon>
        <taxon>Cestoda</taxon>
        <taxon>Eucestoda</taxon>
        <taxon>Cyclophyllidea</taxon>
        <taxon>Mesocestoididae</taxon>
        <taxon>Mesocestoides</taxon>
    </lineage>
</organism>
<reference evidence="10" key="1">
    <citation type="submission" date="2019-11" db="UniProtKB">
        <authorList>
            <consortium name="WormBaseParasite"/>
        </authorList>
    </citation>
    <scope>IDENTIFICATION</scope>
</reference>
<feature type="compositionally biased region" description="Low complexity" evidence="8">
    <location>
        <begin position="1994"/>
        <end position="2005"/>
    </location>
</feature>
<dbReference type="InterPro" id="IPR028889">
    <property type="entry name" value="USP"/>
</dbReference>
<feature type="compositionally biased region" description="Low complexity" evidence="8">
    <location>
        <begin position="292"/>
        <end position="305"/>
    </location>
</feature>
<dbReference type="GO" id="GO:0006508">
    <property type="term" value="P:proteolysis"/>
    <property type="evidence" value="ECO:0007669"/>
    <property type="project" value="UniProtKB-KW"/>
</dbReference>
<keyword evidence="6" id="KW-0378">Hydrolase</keyword>
<feature type="compositionally biased region" description="Polar residues" evidence="8">
    <location>
        <begin position="853"/>
        <end position="866"/>
    </location>
</feature>
<evidence type="ECO:0000313" key="10">
    <source>
        <dbReference type="WBParaSite" id="MCU_011390-RB"/>
    </source>
</evidence>
<dbReference type="InterPro" id="IPR001394">
    <property type="entry name" value="Peptidase_C19_UCH"/>
</dbReference>
<evidence type="ECO:0000256" key="6">
    <source>
        <dbReference type="ARBA" id="ARBA00022801"/>
    </source>
</evidence>
<proteinExistence type="inferred from homology"/>
<sequence length="2132" mass="233795">MDLFGGKMNVLKNLITIIERLRARYSRASLSPTYLQRETITKERLVQWLKDNHVLSLLLRENLHQPQYVERVTWVVQFLIETGELSLEDLDEIWEAQVGKHEAIVKNVEDMLATLVRSFTPEQLDRLFDCFKRAFKTTSKRQRERLIDLIRRLTVDGHPELALKALDFLWDLAIRPSFFAEIAVPALNAHKDILSNSFTCTHSDDQALLWLHKLSKVLKDDSNDYAVVCAARQIISICSKFKPCWYAYESSPIYQLAVNEDLVPVCITSLINYMAKFSPKDSKVTQDLGIDSTSSQPPSATSTLSRGDMNSTTSSASNHTLEQTRTSDDGIVSQSGKPVSSRHFPPIPHSVQIEDRLTLLRFLATEAGVPLTLEQLDQLWQCLIVDAEDDRDTAISSSDASDTGDSTSSTAPDSRNVCFTWFDPTLNELVQQHAAEFFKKNILKIEPEALTPTGMKLFRCFFNYVNCELGKIDEVRLPRQHIVLRDPDLVGVDYLWRLVLAADERVARIGIEMLQELYTNLDNSLLNGQRNLHLAFIKKCFNFLSTSYQHVHKVLLTHGETSADGSVCHLSSCAHPKIVPTCLADTEQDLRNLDRVLQVLRRFLVECDLQFQVPQNHLPLFQSWCGSSLTLHVTFGTVVKASPVDKLLQSLGVSDGRRYAPTTLTIVTHANETLGHLRSRLLDIHLSQLLDSSVHPTSSAGGDEAPTASLAALNQFGLELLEMTGLPGNLCLSTYLILASSDPSGEELTGSSYLDGDESDSSFSTSGGAVGKFKPAITLTARLYLRDANPPDASLSGGFCARSNVDRLQQHKIHFPLSSSVENSSVSSSNPGPPPPRGSLSSHSCSYDDDDQSNPQNTVPDENSSFPGFYSPHSSSAGSAHSPDGVIGPSSPPPAEAQRNSKRHRCRSAAVSRGPAAGNGFPVRSASANKFPVTAVGTNPSSTAGGDCATVVSPAALVEPTECNLPGYMISGDLSFVRLLFDISDLAVFLGIQQLRDMALDVLFSIPVSLHHQKLLRNALETKEGFGQFSGLFKCSPSELIMSSTPNQAPNGFELASFTQQLYFLQVLYSILHPSMEPYFSDKPDLEFLVDVSAEAFCPMLAFLRNGGLSVLLSAPVFDFPLDDPLYHLIVLWICRIASLCLNCTLASLVAVCNDNSLCSQRLAAFWQMEHTSPLAAEEYLVHRRAGAFAEYACLASVTKEEILSVWLQIPPMSAERLRNVCWLASSASLGHASGTPATAASIQPHEMHAAVVEAAQEAAASAMCVQRRPATLHSHDSGCASPLADTSCQSAPPSVTCTFSTTCGLQSAALQAFLQSGRVHPSLHSPGCLRLLLPKGVPCHALPPHAPSILALQSGRTPGCLSLDALETLCLLLTLAPDAPLRSLLAPNQVVSSSDHEVLPPWLSFLHDLLILSPSKILRQVARSRVTTVVTRGLAVASSLIAEPLDVSLSIWNVDAIECVIHSLVEALEVNESDRNAHTTDCTDVLIQLLKFSHSELLPLGSAEALFRKEWTWLSNKISTPGEGAPESDGVSTPAHLAIPSLVCSHLRLCTALLPFQNEAVFSESAVEPIGLAPIKALLEVVMFPASKRFAELRKAAASTAVDKTQTVSANALLAVGRVLATCPDNVLAAAFNLLLELVYCAPRVYLPFLADHLSSLLFCPELRRPLTDWEASDIASSNFRSSVDSRQRHSDLLNSSGSGGDLGGAGFVGLKNAGATCYMNSVLQQLFSILPVRFAVLSAPVTEALEKAGIDPSTLTVPSTFGHQSSSSTWPPKSSLNESQLSHLCVLHSLQDMFAFLAYSKRKFYEPKQFWRHFKLGGERVNCSEQHDAQEFFSSLVDNVDEAMKLCGVPKAIENVIGGAFEDQKICIDCPHRYQREESFLAVSVDVNNNSTLCESLEEYVKSDLLDGDNAYHCDQCDKKVAVRKRMCIKRLPHILTIHLKRFNYDWERHTAIKSNSYFSFPRELDMAPYTVEGLASRDVVVEDAGSLASASASAEDTASHASPVPPAQPNSASKQPTRYTLRGVVVHYGQASAGHYYSYILHKRPDTGTYQWYKYDDTHVTAVHMDSSSLERNEWFGGEYTSPYSLHTSIGPTMRCWSAYMLFYEREDFQVNFSIADICRSMESVVLSE</sequence>
<dbReference type="PROSITE" id="PS50235">
    <property type="entry name" value="USP_3"/>
    <property type="match status" value="1"/>
</dbReference>
<dbReference type="InterPro" id="IPR018200">
    <property type="entry name" value="USP_CS"/>
</dbReference>
<evidence type="ECO:0000256" key="5">
    <source>
        <dbReference type="ARBA" id="ARBA00022786"/>
    </source>
</evidence>
<dbReference type="GO" id="GO:0004843">
    <property type="term" value="F:cysteine-type deubiquitinase activity"/>
    <property type="evidence" value="ECO:0007669"/>
    <property type="project" value="UniProtKB-EC"/>
</dbReference>
<dbReference type="SUPFAM" id="SSF54001">
    <property type="entry name" value="Cysteine proteinases"/>
    <property type="match status" value="1"/>
</dbReference>
<feature type="compositionally biased region" description="Polar residues" evidence="8">
    <location>
        <begin position="308"/>
        <end position="324"/>
    </location>
</feature>
<evidence type="ECO:0000256" key="7">
    <source>
        <dbReference type="ARBA" id="ARBA00022807"/>
    </source>
</evidence>
<evidence type="ECO:0000256" key="1">
    <source>
        <dbReference type="ARBA" id="ARBA00000707"/>
    </source>
</evidence>
<feature type="region of interest" description="Disordered" evidence="8">
    <location>
        <begin position="1994"/>
        <end position="2018"/>
    </location>
</feature>
<dbReference type="GO" id="GO:0005829">
    <property type="term" value="C:cytosol"/>
    <property type="evidence" value="ECO:0007669"/>
    <property type="project" value="TreeGrafter"/>
</dbReference>
<evidence type="ECO:0000259" key="9">
    <source>
        <dbReference type="PROSITE" id="PS50235"/>
    </source>
</evidence>
<dbReference type="InterPro" id="IPR038765">
    <property type="entry name" value="Papain-like_cys_pep_sf"/>
</dbReference>
<feature type="region of interest" description="Disordered" evidence="8">
    <location>
        <begin position="816"/>
        <end position="923"/>
    </location>
</feature>
<keyword evidence="5" id="KW-0833">Ubl conjugation pathway</keyword>